<evidence type="ECO:0000313" key="2">
    <source>
        <dbReference type="EMBL" id="CAK9873759.1"/>
    </source>
</evidence>
<reference evidence="2" key="1">
    <citation type="submission" date="2024-03" db="EMBL/GenBank/DDBJ databases">
        <authorList>
            <consortium name="ELIXIR-Norway"/>
            <consortium name="Elixir Norway"/>
        </authorList>
    </citation>
    <scope>NUCLEOTIDE SEQUENCE</scope>
</reference>
<feature type="domain" description="Glyoxalase/fosfomycin resistance/dioxygenase" evidence="1">
    <location>
        <begin position="17"/>
        <end position="126"/>
    </location>
</feature>
<organism evidence="2 3">
    <name type="scientific">Sphagnum jensenii</name>
    <dbReference type="NCBI Taxonomy" id="128206"/>
    <lineage>
        <taxon>Eukaryota</taxon>
        <taxon>Viridiplantae</taxon>
        <taxon>Streptophyta</taxon>
        <taxon>Embryophyta</taxon>
        <taxon>Bryophyta</taxon>
        <taxon>Sphagnophytina</taxon>
        <taxon>Sphagnopsida</taxon>
        <taxon>Sphagnales</taxon>
        <taxon>Sphagnaceae</taxon>
        <taxon>Sphagnum</taxon>
    </lineage>
</organism>
<evidence type="ECO:0000259" key="1">
    <source>
        <dbReference type="Pfam" id="PF00903"/>
    </source>
</evidence>
<dbReference type="InterPro" id="IPR029068">
    <property type="entry name" value="Glyas_Bleomycin-R_OHBP_Dase"/>
</dbReference>
<name>A0ABP1BFM7_9BRYO</name>
<dbReference type="SUPFAM" id="SSF54593">
    <property type="entry name" value="Glyoxalase/Bleomycin resistance protein/Dihydroxybiphenyl dioxygenase"/>
    <property type="match status" value="1"/>
</dbReference>
<dbReference type="Pfam" id="PF00903">
    <property type="entry name" value="Glyoxalase"/>
    <property type="match status" value="1"/>
</dbReference>
<dbReference type="EMBL" id="OZ023704">
    <property type="protein sequence ID" value="CAK9873759.1"/>
    <property type="molecule type" value="Genomic_DNA"/>
</dbReference>
<dbReference type="InterPro" id="IPR004360">
    <property type="entry name" value="Glyas_Fos-R_dOase_dom"/>
</dbReference>
<gene>
    <name evidence="2" type="ORF">CSSPJE1EN2_LOCUS16231</name>
</gene>
<keyword evidence="3" id="KW-1185">Reference proteome</keyword>
<evidence type="ECO:0000313" key="3">
    <source>
        <dbReference type="Proteomes" id="UP001497522"/>
    </source>
</evidence>
<dbReference type="Gene3D" id="3.10.180.10">
    <property type="entry name" value="2,3-Dihydroxybiphenyl 1,2-Dioxygenase, domain 1"/>
    <property type="match status" value="1"/>
</dbReference>
<sequence>MSSTIFSPERQLVYEWYTPSLEKSLNFLQAFGFVVLRQEDNFAELSWGLKNRLMVEQMQEYSDQQENVAGYRGYHGNLRVLVEDVDSVYQAALLIKDAKILKELGDRYYGLRDFTVGGPYGFALRFAKPLPGFSEHYHLTRPH</sequence>
<protein>
    <recommendedName>
        <fullName evidence="1">Glyoxalase/fosfomycin resistance/dioxygenase domain-containing protein</fullName>
    </recommendedName>
</protein>
<accession>A0ABP1BFM7</accession>
<proteinExistence type="predicted"/>
<dbReference type="Proteomes" id="UP001497522">
    <property type="component" value="Chromosome 3"/>
</dbReference>